<name>A0A5E4D769_MARMO</name>
<keyword evidence="2" id="KW-1185">Reference proteome</keyword>
<gene>
    <name evidence="1" type="ORF">MONAX_5E023554</name>
</gene>
<accession>A0A5E4D769</accession>
<dbReference type="EMBL" id="CABDUW010003296">
    <property type="protein sequence ID" value="VTJ89022.1"/>
    <property type="molecule type" value="Genomic_DNA"/>
</dbReference>
<dbReference type="Proteomes" id="UP000335636">
    <property type="component" value="Unassembled WGS sequence"/>
</dbReference>
<reference evidence="1" key="1">
    <citation type="submission" date="2019-04" db="EMBL/GenBank/DDBJ databases">
        <authorList>
            <person name="Alioto T."/>
            <person name="Alioto T."/>
        </authorList>
    </citation>
    <scope>NUCLEOTIDE SEQUENCE [LARGE SCALE GENOMIC DNA]</scope>
</reference>
<comment type="caution">
    <text evidence="1">The sequence shown here is derived from an EMBL/GenBank/DDBJ whole genome shotgun (WGS) entry which is preliminary data.</text>
</comment>
<sequence>FFSGALFPYFMFMYGGVSMTICSMESGSEGLPVPLNNSPPLEEILNTPMEVLMVLPQRLNLCYFPDTPRFCRHRVPCSL</sequence>
<evidence type="ECO:0000313" key="1">
    <source>
        <dbReference type="EMBL" id="VTJ89022.1"/>
    </source>
</evidence>
<organism evidence="1 2">
    <name type="scientific">Marmota monax</name>
    <name type="common">Woodchuck</name>
    <dbReference type="NCBI Taxonomy" id="9995"/>
    <lineage>
        <taxon>Eukaryota</taxon>
        <taxon>Metazoa</taxon>
        <taxon>Chordata</taxon>
        <taxon>Craniata</taxon>
        <taxon>Vertebrata</taxon>
        <taxon>Euteleostomi</taxon>
        <taxon>Mammalia</taxon>
        <taxon>Eutheria</taxon>
        <taxon>Euarchontoglires</taxon>
        <taxon>Glires</taxon>
        <taxon>Rodentia</taxon>
        <taxon>Sciuromorpha</taxon>
        <taxon>Sciuridae</taxon>
        <taxon>Xerinae</taxon>
        <taxon>Marmotini</taxon>
        <taxon>Marmota</taxon>
    </lineage>
</organism>
<protein>
    <submittedName>
        <fullName evidence="1">Uncharacterized protein</fullName>
    </submittedName>
</protein>
<evidence type="ECO:0000313" key="2">
    <source>
        <dbReference type="Proteomes" id="UP000335636"/>
    </source>
</evidence>
<feature type="non-terminal residue" evidence="1">
    <location>
        <position position="1"/>
    </location>
</feature>
<proteinExistence type="predicted"/>
<dbReference type="AlphaFoldDB" id="A0A5E4D769"/>